<protein>
    <submittedName>
        <fullName evidence="4">Fibronectin type-III domain-containing protein</fullName>
    </submittedName>
</protein>
<feature type="compositionally biased region" description="Basic and acidic residues" evidence="1">
    <location>
        <begin position="200"/>
        <end position="215"/>
    </location>
</feature>
<dbReference type="Proteomes" id="UP000282613">
    <property type="component" value="Unassembled WGS sequence"/>
</dbReference>
<organism evidence="4">
    <name type="scientific">Taenia asiatica</name>
    <name type="common">Asian tapeworm</name>
    <dbReference type="NCBI Taxonomy" id="60517"/>
    <lineage>
        <taxon>Eukaryota</taxon>
        <taxon>Metazoa</taxon>
        <taxon>Spiralia</taxon>
        <taxon>Lophotrochozoa</taxon>
        <taxon>Platyhelminthes</taxon>
        <taxon>Cestoda</taxon>
        <taxon>Eucestoda</taxon>
        <taxon>Cyclophyllidea</taxon>
        <taxon>Taeniidae</taxon>
        <taxon>Taenia</taxon>
    </lineage>
</organism>
<keyword evidence="3" id="KW-1185">Reference proteome</keyword>
<reference evidence="2 3" key="2">
    <citation type="submission" date="2018-11" db="EMBL/GenBank/DDBJ databases">
        <authorList>
            <consortium name="Pathogen Informatics"/>
        </authorList>
    </citation>
    <scope>NUCLEOTIDE SEQUENCE [LARGE SCALE GENOMIC DNA]</scope>
</reference>
<feature type="region of interest" description="Disordered" evidence="1">
    <location>
        <begin position="194"/>
        <end position="215"/>
    </location>
</feature>
<accession>A0A0R3VT09</accession>
<reference evidence="4" key="1">
    <citation type="submission" date="2017-02" db="UniProtKB">
        <authorList>
            <consortium name="WormBaseParasite"/>
        </authorList>
    </citation>
    <scope>IDENTIFICATION</scope>
</reference>
<evidence type="ECO:0000313" key="2">
    <source>
        <dbReference type="EMBL" id="VDK20708.1"/>
    </source>
</evidence>
<dbReference type="WBParaSite" id="TASK_0000034001-mRNA-1">
    <property type="protein sequence ID" value="TASK_0000034001-mRNA-1"/>
    <property type="gene ID" value="TASK_0000034001"/>
</dbReference>
<name>A0A0R3VT09_TAEAS</name>
<evidence type="ECO:0000256" key="1">
    <source>
        <dbReference type="SAM" id="MobiDB-lite"/>
    </source>
</evidence>
<dbReference type="EMBL" id="UYRS01000041">
    <property type="protein sequence ID" value="VDK20708.1"/>
    <property type="molecule type" value="Genomic_DNA"/>
</dbReference>
<sequence>MHYFKSLSILDQQCPYYAFHRSVNDKRAARGKIPASAILQMELHCELGEDYADTISLTAVGISYQYIDMNFTDFKDGKLILEGLRPCSLYFMNVKVVRLFKYVHAYGQFIITASKGWDVAALPEEYAEVVILTAGANSYLFFRMNYTAYSDGSLTLRGLQPETKYNVTAELVRPGKDVLSYSQVITTRAKGYRDAGYAPSDHHSRLPDDDVPLHL</sequence>
<evidence type="ECO:0000313" key="4">
    <source>
        <dbReference type="WBParaSite" id="TASK_0000034001-mRNA-1"/>
    </source>
</evidence>
<evidence type="ECO:0000313" key="3">
    <source>
        <dbReference type="Proteomes" id="UP000282613"/>
    </source>
</evidence>
<dbReference type="AlphaFoldDB" id="A0A0R3VT09"/>
<gene>
    <name evidence="2" type="ORF">TASK_LOCUS341</name>
</gene>
<proteinExistence type="predicted"/>